<dbReference type="Proteomes" id="UP000031307">
    <property type="component" value="Unassembled WGS sequence"/>
</dbReference>
<dbReference type="AlphaFoldDB" id="A0A0C1C4E3"/>
<proteinExistence type="predicted"/>
<gene>
    <name evidence="2" type="ORF">DB43_EE00050</name>
</gene>
<name>A0A0C1C4E3_9BACT</name>
<protein>
    <submittedName>
        <fullName evidence="2">Transposase IS4 family protein</fullName>
    </submittedName>
</protein>
<evidence type="ECO:0000313" key="2">
    <source>
        <dbReference type="EMBL" id="KIA78361.1"/>
    </source>
</evidence>
<accession>A0A0C1C4E3</accession>
<reference evidence="2 3" key="1">
    <citation type="journal article" date="2014" name="Mol. Biol. Evol.">
        <title>Massive expansion of Ubiquitination-related gene families within the Chlamydiae.</title>
        <authorList>
            <person name="Domman D."/>
            <person name="Collingro A."/>
            <person name="Lagkouvardos I."/>
            <person name="Gehre L."/>
            <person name="Weinmaier T."/>
            <person name="Rattei T."/>
            <person name="Subtil A."/>
            <person name="Horn M."/>
        </authorList>
    </citation>
    <scope>NUCLEOTIDE SEQUENCE [LARGE SCALE GENOMIC DNA]</scope>
    <source>
        <strain evidence="2 3">OEW1</strain>
    </source>
</reference>
<feature type="domain" description="Transposase IS701-like DDE" evidence="1">
    <location>
        <begin position="13"/>
        <end position="207"/>
    </location>
</feature>
<dbReference type="EMBL" id="JSAM01000025">
    <property type="protein sequence ID" value="KIA78361.1"/>
    <property type="molecule type" value="Genomic_DNA"/>
</dbReference>
<sequence>MFNLWRKVMDKLLDLYSDYLIAQNQYATAVGLSDLLEGRVSHDKITRFLNGKELASRELWEYIRPELRKIEEDTGGVLIIDDTIEEKAYTDENEIICWHYSHAKGRCMKGVNLLSCLARYGDIALPIAYEPVCKDVLFCDIATRKVKRQSSISKNQMFRSMIAQAVTNKVKFEYILADVWFGAKQNMEFVHYDMKKKFIFGIKANRLIALSEEDKKRGQYQNLNTLPLKDGEKRIVYLKDLSFPVALIVKIFKNEDGSTGTLYLVTNDLESSADRIYEVYQKRWRIEEYHKSIKQNASLAKSPTKVMRSQKNHIFASIIAYCKLEFLKTKTSLSHFGMKYMLLMKANRAAFLELGRWQFNHGKF</sequence>
<dbReference type="Pfam" id="PF13546">
    <property type="entry name" value="DDE_5"/>
    <property type="match status" value="1"/>
</dbReference>
<dbReference type="Gene3D" id="3.90.350.10">
    <property type="entry name" value="Transposase Inhibitor Protein From Tn5, Chain A, domain 1"/>
    <property type="match status" value="1"/>
</dbReference>
<evidence type="ECO:0000259" key="1">
    <source>
        <dbReference type="Pfam" id="PF13546"/>
    </source>
</evidence>
<dbReference type="InterPro" id="IPR012337">
    <property type="entry name" value="RNaseH-like_sf"/>
</dbReference>
<evidence type="ECO:0000313" key="3">
    <source>
        <dbReference type="Proteomes" id="UP000031307"/>
    </source>
</evidence>
<dbReference type="PATRIC" id="fig|83552.4.peg.432"/>
<comment type="caution">
    <text evidence="2">The sequence shown here is derived from an EMBL/GenBank/DDBJ whole genome shotgun (WGS) entry which is preliminary data.</text>
</comment>
<dbReference type="InterPro" id="IPR038721">
    <property type="entry name" value="IS701-like_DDE_dom"/>
</dbReference>
<dbReference type="SUPFAM" id="SSF53098">
    <property type="entry name" value="Ribonuclease H-like"/>
    <property type="match status" value="1"/>
</dbReference>
<organism evidence="2 3">
    <name type="scientific">Parachlamydia acanthamoebae</name>
    <dbReference type="NCBI Taxonomy" id="83552"/>
    <lineage>
        <taxon>Bacteria</taxon>
        <taxon>Pseudomonadati</taxon>
        <taxon>Chlamydiota</taxon>
        <taxon>Chlamydiia</taxon>
        <taxon>Parachlamydiales</taxon>
        <taxon>Parachlamydiaceae</taxon>
        <taxon>Parachlamydia</taxon>
    </lineage>
</organism>